<dbReference type="Gene3D" id="3.90.25.10">
    <property type="entry name" value="UDP-galactose 4-epimerase, domain 1"/>
    <property type="match status" value="1"/>
</dbReference>
<reference evidence="3" key="1">
    <citation type="journal article" date="2023" name="Antibiotics">
        <title>Genomic Characterization of Antibiotic-Resistant Campylobacterales Isolated from Chilean Poultry Meat.</title>
        <authorList>
            <person name="Concha-Toloza M."/>
            <person name="Lopez-Cantillo M."/>
            <person name="Molina-Mora J.A."/>
            <person name="Collado L."/>
        </authorList>
    </citation>
    <scope>NUCLEOTIDE SEQUENCE</scope>
    <source>
        <strain evidence="3">FR1p273A</strain>
    </source>
</reference>
<dbReference type="Pfam" id="PF01370">
    <property type="entry name" value="Epimerase"/>
    <property type="match status" value="1"/>
</dbReference>
<proteinExistence type="inferred from homology"/>
<accession>A0AAW6VR59</accession>
<dbReference type="GO" id="GO:0008446">
    <property type="term" value="F:GDP-mannose 4,6-dehydratase activity"/>
    <property type="evidence" value="ECO:0007669"/>
    <property type="project" value="UniProtKB-EC"/>
</dbReference>
<sequence length="293" mass="33180">MEKLLIIGVDSFTGGHLKSYMGKYDFDVHGTAYGQSGDKIYQCDITKGSEIKNILESLKPEYIINLAGISFVGNENKELFYKVNVIAVENILESILEIKDYVPKKTIFVSSATIYGNQSSNILDETMVPNPVNHYGISKLAMEQLAKTYFDKINMVIVRPFNYTGTGQAENFLIPKIVSHYKNNKKIIELGNIDVFREFNDINYVCEVYKRLLGCEAKSEIVNIASNRTIALKDVIEDMNSISGYKIEIKVNPAFVRKNEIESLSGSSEKLFSIIGQVKQNEFKHTLMEMYND</sequence>
<evidence type="ECO:0000313" key="3">
    <source>
        <dbReference type="EMBL" id="MDK2062879.1"/>
    </source>
</evidence>
<dbReference type="SUPFAM" id="SSF51735">
    <property type="entry name" value="NAD(P)-binding Rossmann-fold domains"/>
    <property type="match status" value="1"/>
</dbReference>
<feature type="domain" description="NAD-dependent epimerase/dehydratase" evidence="2">
    <location>
        <begin position="5"/>
        <end position="225"/>
    </location>
</feature>
<evidence type="ECO:0000313" key="4">
    <source>
        <dbReference type="Proteomes" id="UP001237843"/>
    </source>
</evidence>
<comment type="similarity">
    <text evidence="1">Belongs to the NAD(P)-dependent epimerase/dehydratase family.</text>
</comment>
<dbReference type="RefSeq" id="WP_284075000.1">
    <property type="nucleotide sequence ID" value="NZ_JAQTJH010000013.1"/>
</dbReference>
<dbReference type="InterPro" id="IPR036291">
    <property type="entry name" value="NAD(P)-bd_dom_sf"/>
</dbReference>
<comment type="caution">
    <text evidence="3">The sequence shown here is derived from an EMBL/GenBank/DDBJ whole genome shotgun (WGS) entry which is preliminary data.</text>
</comment>
<name>A0AAW6VR59_9BACT</name>
<reference evidence="3" key="2">
    <citation type="submission" date="2023-02" db="EMBL/GenBank/DDBJ databases">
        <authorList>
            <person name="Concha-Toloza M."/>
            <person name="Lopez-Cantillo M."/>
            <person name="Molina-Mora J."/>
            <person name="Collado L."/>
        </authorList>
    </citation>
    <scope>NUCLEOTIDE SEQUENCE</scope>
    <source>
        <strain evidence="3">FR1p273A</strain>
    </source>
</reference>
<protein>
    <submittedName>
        <fullName evidence="3">GDP-mannose 4,6-dehydratase</fullName>
        <ecNumber evidence="3">4.2.1.47</ecNumber>
    </submittedName>
</protein>
<dbReference type="EMBL" id="JAQTJH010000013">
    <property type="protein sequence ID" value="MDK2062879.1"/>
    <property type="molecule type" value="Genomic_DNA"/>
</dbReference>
<evidence type="ECO:0000256" key="1">
    <source>
        <dbReference type="ARBA" id="ARBA00007637"/>
    </source>
</evidence>
<dbReference type="Proteomes" id="UP001237843">
    <property type="component" value="Unassembled WGS sequence"/>
</dbReference>
<dbReference type="PANTHER" id="PTHR43000">
    <property type="entry name" value="DTDP-D-GLUCOSE 4,6-DEHYDRATASE-RELATED"/>
    <property type="match status" value="1"/>
</dbReference>
<dbReference type="Gene3D" id="3.40.50.720">
    <property type="entry name" value="NAD(P)-binding Rossmann-like Domain"/>
    <property type="match status" value="1"/>
</dbReference>
<keyword evidence="3" id="KW-0456">Lyase</keyword>
<organism evidence="3 4">
    <name type="scientific">Aliarcobacter butzleri</name>
    <dbReference type="NCBI Taxonomy" id="28197"/>
    <lineage>
        <taxon>Bacteria</taxon>
        <taxon>Pseudomonadati</taxon>
        <taxon>Campylobacterota</taxon>
        <taxon>Epsilonproteobacteria</taxon>
        <taxon>Campylobacterales</taxon>
        <taxon>Arcobacteraceae</taxon>
        <taxon>Aliarcobacter</taxon>
    </lineage>
</organism>
<dbReference type="AlphaFoldDB" id="A0AAW6VR59"/>
<dbReference type="EC" id="4.2.1.47" evidence="3"/>
<dbReference type="InterPro" id="IPR001509">
    <property type="entry name" value="Epimerase_deHydtase"/>
</dbReference>
<evidence type="ECO:0000259" key="2">
    <source>
        <dbReference type="Pfam" id="PF01370"/>
    </source>
</evidence>
<gene>
    <name evidence="3" type="ORF">PT520_10145</name>
</gene>